<dbReference type="PROSITE" id="PS50405">
    <property type="entry name" value="GST_CTER"/>
    <property type="match status" value="1"/>
</dbReference>
<dbReference type="SUPFAM" id="SSF52833">
    <property type="entry name" value="Thioredoxin-like"/>
    <property type="match status" value="1"/>
</dbReference>
<dbReference type="InterPro" id="IPR004045">
    <property type="entry name" value="Glutathione_S-Trfase_N"/>
</dbReference>
<dbReference type="InterPro" id="IPR004046">
    <property type="entry name" value="GST_C"/>
</dbReference>
<dbReference type="InterPro" id="IPR050213">
    <property type="entry name" value="GST_superfamily"/>
</dbReference>
<dbReference type="OrthoDB" id="414243at2759"/>
<reference evidence="3" key="1">
    <citation type="submission" date="2022-07" db="EMBL/GenBank/DDBJ databases">
        <title>Phylogenomic reconstructions and comparative analyses of Kickxellomycotina fungi.</title>
        <authorList>
            <person name="Reynolds N.K."/>
            <person name="Stajich J.E."/>
            <person name="Barry K."/>
            <person name="Grigoriev I.V."/>
            <person name="Crous P."/>
            <person name="Smith M.E."/>
        </authorList>
    </citation>
    <scope>NUCLEOTIDE SEQUENCE</scope>
    <source>
        <strain evidence="3">NRRL 3115</strain>
    </source>
</reference>
<dbReference type="Gene3D" id="3.40.30.10">
    <property type="entry name" value="Glutaredoxin"/>
    <property type="match status" value="1"/>
</dbReference>
<evidence type="ECO:0000313" key="3">
    <source>
        <dbReference type="EMBL" id="KAJ2677167.1"/>
    </source>
</evidence>
<proteinExistence type="predicted"/>
<protein>
    <recommendedName>
        <fullName evidence="5">Glutathione S-transferase</fullName>
    </recommendedName>
</protein>
<gene>
    <name evidence="3" type="ORF">GGI25_003263</name>
</gene>
<dbReference type="Pfam" id="PF14497">
    <property type="entry name" value="GST_C_3"/>
    <property type="match status" value="1"/>
</dbReference>
<dbReference type="AlphaFoldDB" id="A0A9W8KY82"/>
<dbReference type="InterPro" id="IPR010987">
    <property type="entry name" value="Glutathione-S-Trfase_C-like"/>
</dbReference>
<name>A0A9W8KY82_9FUNG</name>
<evidence type="ECO:0008006" key="5">
    <source>
        <dbReference type="Google" id="ProtNLM"/>
    </source>
</evidence>
<accession>A0A9W8KY82</accession>
<dbReference type="EMBL" id="JANBTW010000034">
    <property type="protein sequence ID" value="KAJ2677167.1"/>
    <property type="molecule type" value="Genomic_DNA"/>
</dbReference>
<comment type="caution">
    <text evidence="3">The sequence shown here is derived from an EMBL/GenBank/DDBJ whole genome shotgun (WGS) entry which is preliminary data.</text>
</comment>
<evidence type="ECO:0000259" key="2">
    <source>
        <dbReference type="PROSITE" id="PS50405"/>
    </source>
</evidence>
<dbReference type="PANTHER" id="PTHR11571">
    <property type="entry name" value="GLUTATHIONE S-TRANSFERASE"/>
    <property type="match status" value="1"/>
</dbReference>
<sequence length="212" mass="23499">MSSYILRYFPIPARAETCKALLALSGASWKLETPAWPQDKGAQPVGKIPVLIEAPDNSEAEPFVLGESRAIEEYIAAKYGLFYKPDDLQIMARQRELRSHITDMYETSAQIRFSNEATKPALVEKFKNISNYIIKFHEDALARNGSNGHYFGDKTTFVDVAMFASILALRSVFSTAAPDLLEIFSRENAPGISKVIDTLSAEPVFSPFLAGV</sequence>
<dbReference type="GO" id="GO:0006749">
    <property type="term" value="P:glutathione metabolic process"/>
    <property type="evidence" value="ECO:0007669"/>
    <property type="project" value="TreeGrafter"/>
</dbReference>
<dbReference type="SUPFAM" id="SSF47616">
    <property type="entry name" value="GST C-terminal domain-like"/>
    <property type="match status" value="1"/>
</dbReference>
<evidence type="ECO:0000313" key="4">
    <source>
        <dbReference type="Proteomes" id="UP001151518"/>
    </source>
</evidence>
<feature type="domain" description="GST C-terminal" evidence="2">
    <location>
        <begin position="87"/>
        <end position="212"/>
    </location>
</feature>
<dbReference type="Proteomes" id="UP001151518">
    <property type="component" value="Unassembled WGS sequence"/>
</dbReference>
<feature type="domain" description="GST N-terminal" evidence="1">
    <location>
        <begin position="2"/>
        <end position="83"/>
    </location>
</feature>
<dbReference type="Gene3D" id="1.20.1050.10">
    <property type="match status" value="1"/>
</dbReference>
<dbReference type="GO" id="GO:0004364">
    <property type="term" value="F:glutathione transferase activity"/>
    <property type="evidence" value="ECO:0007669"/>
    <property type="project" value="TreeGrafter"/>
</dbReference>
<dbReference type="PROSITE" id="PS50404">
    <property type="entry name" value="GST_NTER"/>
    <property type="match status" value="1"/>
</dbReference>
<evidence type="ECO:0000259" key="1">
    <source>
        <dbReference type="PROSITE" id="PS50404"/>
    </source>
</evidence>
<organism evidence="3 4">
    <name type="scientific">Coemansia spiralis</name>
    <dbReference type="NCBI Taxonomy" id="417178"/>
    <lineage>
        <taxon>Eukaryota</taxon>
        <taxon>Fungi</taxon>
        <taxon>Fungi incertae sedis</taxon>
        <taxon>Zoopagomycota</taxon>
        <taxon>Kickxellomycotina</taxon>
        <taxon>Kickxellomycetes</taxon>
        <taxon>Kickxellales</taxon>
        <taxon>Kickxellaceae</taxon>
        <taxon>Coemansia</taxon>
    </lineage>
</organism>
<dbReference type="InterPro" id="IPR036249">
    <property type="entry name" value="Thioredoxin-like_sf"/>
</dbReference>
<dbReference type="InterPro" id="IPR036282">
    <property type="entry name" value="Glutathione-S-Trfase_C_sf"/>
</dbReference>